<organism evidence="1 2">
    <name type="scientific">Streptococcus salivarius</name>
    <dbReference type="NCBI Taxonomy" id="1304"/>
    <lineage>
        <taxon>Bacteria</taxon>
        <taxon>Bacillati</taxon>
        <taxon>Bacillota</taxon>
        <taxon>Bacilli</taxon>
        <taxon>Lactobacillales</taxon>
        <taxon>Streptococcaceae</taxon>
        <taxon>Streptococcus</taxon>
    </lineage>
</organism>
<dbReference type="RefSeq" id="WP_037599111.1">
    <property type="nucleotide sequence ID" value="NZ_CP015282.1"/>
</dbReference>
<evidence type="ECO:0000313" key="1">
    <source>
        <dbReference type="EMBL" id="MTR28387.1"/>
    </source>
</evidence>
<dbReference type="InterPro" id="IPR008523">
    <property type="entry name" value="DUF805"/>
</dbReference>
<dbReference type="AlphaFoldDB" id="A0A2I1TLX9"/>
<reference evidence="1 2" key="1">
    <citation type="journal article" date="2019" name="Nat. Med.">
        <title>A library of human gut bacterial isolates paired with longitudinal multiomics data enables mechanistic microbiome research.</title>
        <authorList>
            <person name="Poyet M."/>
            <person name="Groussin M."/>
            <person name="Gibbons S.M."/>
            <person name="Avila-Pacheco J."/>
            <person name="Jiang X."/>
            <person name="Kearney S.M."/>
            <person name="Perrotta A.R."/>
            <person name="Berdy B."/>
            <person name="Zhao S."/>
            <person name="Lieberman T.D."/>
            <person name="Swanson P.K."/>
            <person name="Smith M."/>
            <person name="Roesemann S."/>
            <person name="Alexander J.E."/>
            <person name="Rich S.A."/>
            <person name="Livny J."/>
            <person name="Vlamakis H."/>
            <person name="Clish C."/>
            <person name="Bullock K."/>
            <person name="Deik A."/>
            <person name="Scott J."/>
            <person name="Pierce K.A."/>
            <person name="Xavier R.J."/>
            <person name="Alm E.J."/>
        </authorList>
    </citation>
    <scope>NUCLEOTIDE SEQUENCE [LARGE SCALE GENOMIC DNA]</scope>
    <source>
        <strain evidence="1 2">BIOML-A4</strain>
    </source>
</reference>
<dbReference type="Proteomes" id="UP000439678">
    <property type="component" value="Unassembled WGS sequence"/>
</dbReference>
<proteinExistence type="predicted"/>
<dbReference type="PANTHER" id="PTHR34980">
    <property type="entry name" value="INNER MEMBRANE PROTEIN-RELATED-RELATED"/>
    <property type="match status" value="1"/>
</dbReference>
<accession>A0A2I1TLX9</accession>
<protein>
    <submittedName>
        <fullName evidence="1">DUF805 domain-containing protein</fullName>
    </submittedName>
</protein>
<gene>
    <name evidence="1" type="ORF">GMC65_08525</name>
</gene>
<dbReference type="GO" id="GO:0005886">
    <property type="term" value="C:plasma membrane"/>
    <property type="evidence" value="ECO:0007669"/>
    <property type="project" value="TreeGrafter"/>
</dbReference>
<dbReference type="EMBL" id="WMYO01000008">
    <property type="protein sequence ID" value="MTR28387.1"/>
    <property type="molecule type" value="Genomic_DNA"/>
</dbReference>
<name>A0A2I1TLX9_STRSL</name>
<comment type="caution">
    <text evidence="1">The sequence shown here is derived from an EMBL/GenBank/DDBJ whole genome shotgun (WGS) entry which is preliminary data.</text>
</comment>
<sequence length="132" mass="15049">MIEAYKKFWKGYVDFEGRSTRSDYWFAYLANMLTVIAFYVLLAIFGGIASATESSFLAVISFIILFIFFAFGIAAILPGIAVTVRRLRDAGYNWPYIFISLIPFVGPIIFIVLLCKPTKVDYPFNNFNNPQQ</sequence>
<evidence type="ECO:0000313" key="2">
    <source>
        <dbReference type="Proteomes" id="UP000439678"/>
    </source>
</evidence>
<dbReference type="Pfam" id="PF05656">
    <property type="entry name" value="DUF805"/>
    <property type="match status" value="1"/>
</dbReference>
<dbReference type="PANTHER" id="PTHR34980:SF2">
    <property type="entry name" value="INNER MEMBRANE PROTEIN YHAH-RELATED"/>
    <property type="match status" value="1"/>
</dbReference>